<dbReference type="Proteomes" id="UP000178040">
    <property type="component" value="Unassembled WGS sequence"/>
</dbReference>
<dbReference type="EMBL" id="MGAI01000057">
    <property type="protein sequence ID" value="OGK43285.1"/>
    <property type="molecule type" value="Genomic_DNA"/>
</dbReference>
<reference evidence="2 3" key="1">
    <citation type="journal article" date="2016" name="Nat. Commun.">
        <title>Thousands of microbial genomes shed light on interconnected biogeochemical processes in an aquifer system.</title>
        <authorList>
            <person name="Anantharaman K."/>
            <person name="Brown C.T."/>
            <person name="Hug L.A."/>
            <person name="Sharon I."/>
            <person name="Castelle C.J."/>
            <person name="Probst A.J."/>
            <person name="Thomas B.C."/>
            <person name="Singh A."/>
            <person name="Wilkins M.J."/>
            <person name="Karaoz U."/>
            <person name="Brodie E.L."/>
            <person name="Williams K.H."/>
            <person name="Hubbard S.S."/>
            <person name="Banfield J.F."/>
        </authorList>
    </citation>
    <scope>NUCLEOTIDE SEQUENCE [LARGE SCALE GENOMIC DNA]</scope>
</reference>
<dbReference type="PANTHER" id="PTHR33375">
    <property type="entry name" value="CHROMOSOME-PARTITIONING PROTEIN PARB-RELATED"/>
    <property type="match status" value="1"/>
</dbReference>
<sequence length="183" mass="21278">MQDFSEEDKLIESIKNEKDIMNKVRLLTQLTKTREVKVKDIAQKLGVKSSYVCHLLRLNRLPEAIIDGYYSGNITLSHLFVISRLKDANQMIGAYEKVLADSLTVKSTEEVVRDILYGIKTEGDYISPQEKENFIQQITSLKKNLNLKIIQTRIKSKIILEIRGNLEKTSKEVRDLMKRFEMW</sequence>
<dbReference type="PANTHER" id="PTHR33375:SF1">
    <property type="entry name" value="CHROMOSOME-PARTITIONING PROTEIN PARB-RELATED"/>
    <property type="match status" value="1"/>
</dbReference>
<comment type="caution">
    <text evidence="2">The sequence shown here is derived from an EMBL/GenBank/DDBJ whole genome shotgun (WGS) entry which is preliminary data.</text>
</comment>
<evidence type="ECO:0000313" key="3">
    <source>
        <dbReference type="Proteomes" id="UP000178040"/>
    </source>
</evidence>
<accession>A0A1F7IIU5</accession>
<organism evidence="2 3">
    <name type="scientific">Candidatus Roizmanbacteria bacterium RIFCSPLOWO2_01_FULL_37_16</name>
    <dbReference type="NCBI Taxonomy" id="1802058"/>
    <lineage>
        <taxon>Bacteria</taxon>
        <taxon>Candidatus Roizmaniibacteriota</taxon>
    </lineage>
</organism>
<dbReference type="SUPFAM" id="SSF109709">
    <property type="entry name" value="KorB DNA-binding domain-like"/>
    <property type="match status" value="1"/>
</dbReference>
<dbReference type="Pfam" id="PF17762">
    <property type="entry name" value="HTH_ParB"/>
    <property type="match status" value="1"/>
</dbReference>
<gene>
    <name evidence="2" type="ORF">A3B40_02220</name>
</gene>
<dbReference type="InterPro" id="IPR041468">
    <property type="entry name" value="HTH_ParB/Spo0J"/>
</dbReference>
<dbReference type="AlphaFoldDB" id="A0A1F7IIU5"/>
<feature type="domain" description="ParB/Spo0J HTH" evidence="1">
    <location>
        <begin position="25"/>
        <end position="115"/>
    </location>
</feature>
<protein>
    <recommendedName>
        <fullName evidence="1">ParB/Spo0J HTH domain-containing protein</fullName>
    </recommendedName>
</protein>
<dbReference type="GO" id="GO:0007059">
    <property type="term" value="P:chromosome segregation"/>
    <property type="evidence" value="ECO:0007669"/>
    <property type="project" value="TreeGrafter"/>
</dbReference>
<dbReference type="GO" id="GO:0005694">
    <property type="term" value="C:chromosome"/>
    <property type="evidence" value="ECO:0007669"/>
    <property type="project" value="TreeGrafter"/>
</dbReference>
<dbReference type="Gene3D" id="1.10.10.2830">
    <property type="match status" value="1"/>
</dbReference>
<name>A0A1F7IIU5_9BACT</name>
<proteinExistence type="predicted"/>
<dbReference type="InterPro" id="IPR050336">
    <property type="entry name" value="Chromosome_partition/occlusion"/>
</dbReference>
<evidence type="ECO:0000313" key="2">
    <source>
        <dbReference type="EMBL" id="OGK43285.1"/>
    </source>
</evidence>
<evidence type="ECO:0000259" key="1">
    <source>
        <dbReference type="Pfam" id="PF17762"/>
    </source>
</evidence>